<dbReference type="AlphaFoldDB" id="A0AA46TP36"/>
<evidence type="ECO:0000313" key="3">
    <source>
        <dbReference type="Proteomes" id="UP001164935"/>
    </source>
</evidence>
<keyword evidence="3" id="KW-1185">Reference proteome</keyword>
<name>A0AA46TP36_9GAMM</name>
<gene>
    <name evidence="2" type="ORF">M0220_13550</name>
</gene>
<dbReference type="InterPro" id="IPR001173">
    <property type="entry name" value="Glyco_trans_2-like"/>
</dbReference>
<dbReference type="PANTHER" id="PTHR43179">
    <property type="entry name" value="RHAMNOSYLTRANSFERASE WBBL"/>
    <property type="match status" value="1"/>
</dbReference>
<feature type="domain" description="Glycosyltransferase 2-like" evidence="1">
    <location>
        <begin position="475"/>
        <end position="653"/>
    </location>
</feature>
<dbReference type="EMBL" id="CP096973">
    <property type="protein sequence ID" value="UYO73894.1"/>
    <property type="molecule type" value="Genomic_DNA"/>
</dbReference>
<dbReference type="InterPro" id="IPR029044">
    <property type="entry name" value="Nucleotide-diphossugar_trans"/>
</dbReference>
<accession>A0AA46TP36</accession>
<dbReference type="SUPFAM" id="SSF53448">
    <property type="entry name" value="Nucleotide-diphospho-sugar transferases"/>
    <property type="match status" value="2"/>
</dbReference>
<evidence type="ECO:0000259" key="1">
    <source>
        <dbReference type="Pfam" id="PF00535"/>
    </source>
</evidence>
<sequence length="745" mass="84427">MKPFVTTPCYTPAHQLTALPKDEEFAWCSLGDDPQFTLKKAALLPGWQMLEIEIAHDQPSAAVKLYMDTGEGISEEQSVYLPLKDGRITKRLLYVPRGLKKIRLDPLESEGRFTVRHLRFVWLTPWFAHDRLSQRLANMHFQWRGFQKAKVLPELKKLAAQQNVDWRELAMQHYEATFERFTTGRNYQAWLTSQPVLTSEEIKGSIQRLRYTPLISVLVPVYNPPIEFLKECLDSVLAQHYSHWQLCIADDASTDPAISELLADYVEQDRRIHVVTRKTNGHICAASNSALALATGEFIALLDHDDCLAPEALLEMATAINHQPDACLLYSDEDKLDDRGYRYDPHFKPDWNPDLLLAQNYISHLGVYNTKLVRALGGFREGFEGSQDHDLALRVSAHITSQQIVHVPKVLYHWRAVEGSTAINSEQKGYTSNAGLKAVADHLSSHCAEAVVEHGTFPNTYRVHWPLPDKVPFVSLLIPTRDRIEILKPCVDAILARTDYQNFEVLILDNGSTCLDTLSYMDAIASKDARVRVLRWEYPFNYSAINNFGAQHANGEIIGLINNDIEPINAQWLTEMVRQANRPEIGCVGAKLYYPNDTIQHAGVILGIGGVAGHAHKYFTRHAIGYFTRLHVAHNLSAVTAACLLVRKQVFEAVGGLNEEYLSVAFNDVDFCLKIREAGYRNVWTPYAELYHHESISRGADDNAKKRMRAAGEVAYMRKTWAEQLDNDPAYNPNLTLVHEDFSLR</sequence>
<evidence type="ECO:0000313" key="2">
    <source>
        <dbReference type="EMBL" id="UYO73894.1"/>
    </source>
</evidence>
<protein>
    <submittedName>
        <fullName evidence="2">Glycosyltransferase family 2 protein</fullName>
    </submittedName>
</protein>
<dbReference type="PANTHER" id="PTHR43179:SF7">
    <property type="entry name" value="RHAMNOSYLTRANSFERASE WBBL"/>
    <property type="match status" value="1"/>
</dbReference>
<proteinExistence type="predicted"/>
<dbReference type="Pfam" id="PF00535">
    <property type="entry name" value="Glycos_transf_2"/>
    <property type="match status" value="2"/>
</dbReference>
<reference evidence="2" key="1">
    <citation type="submission" date="2022-05" db="EMBL/GenBank/DDBJ databases">
        <title>Complete sequence of a novel PHA-producing Halomonas strain.</title>
        <authorList>
            <person name="Zheng Z."/>
        </authorList>
    </citation>
    <scope>NUCLEOTIDE SEQUENCE</scope>
    <source>
        <strain evidence="2">ZZQ-149</strain>
    </source>
</reference>
<dbReference type="Gene3D" id="3.90.550.10">
    <property type="entry name" value="Spore Coat Polysaccharide Biosynthesis Protein SpsA, Chain A"/>
    <property type="match status" value="2"/>
</dbReference>
<feature type="domain" description="Glycosyltransferase 2-like" evidence="1">
    <location>
        <begin position="216"/>
        <end position="345"/>
    </location>
</feature>
<dbReference type="Proteomes" id="UP001164935">
    <property type="component" value="Chromosome"/>
</dbReference>
<dbReference type="KEGG" id="hqn:M0220_13550"/>
<organism evidence="2 3">
    <name type="scientific">Halomonas qinghailakensis</name>
    <dbReference type="NCBI Taxonomy" id="2937790"/>
    <lineage>
        <taxon>Bacteria</taxon>
        <taxon>Pseudomonadati</taxon>
        <taxon>Pseudomonadota</taxon>
        <taxon>Gammaproteobacteria</taxon>
        <taxon>Oceanospirillales</taxon>
        <taxon>Halomonadaceae</taxon>
        <taxon>Halomonas</taxon>
    </lineage>
</organism>
<dbReference type="RefSeq" id="WP_264017931.1">
    <property type="nucleotide sequence ID" value="NZ_CP096973.1"/>
</dbReference>
<dbReference type="GO" id="GO:0016757">
    <property type="term" value="F:glycosyltransferase activity"/>
    <property type="evidence" value="ECO:0007669"/>
    <property type="project" value="UniProtKB-KW"/>
</dbReference>
<dbReference type="CDD" id="cd04186">
    <property type="entry name" value="GT_2_like_c"/>
    <property type="match status" value="1"/>
</dbReference>
<dbReference type="CDD" id="cd04184">
    <property type="entry name" value="GT2_RfbC_Mx_like"/>
    <property type="match status" value="1"/>
</dbReference>